<dbReference type="Proteomes" id="UP000823775">
    <property type="component" value="Unassembled WGS sequence"/>
</dbReference>
<sequence length="209" mass="22592">MSSDALSSSDVDIVAAHVKTAGASFVTPVVGNNAIFYAPFGKGFFSLLAANSEEVGSLINSMIPRKFKFKKDYSCHFFGDDTAPSRILSVVYYVSAVDEGGIPQVKEIISKAASSKAEIDFLKDKGQTLYHEAVPLSPLASSIWADWLTLLERIHVDPSMVQRDIKPIREATKADNCPPLDPVKNSSPPNDMTEESDLGKAQSSSAESF</sequence>
<reference evidence="2 3" key="1">
    <citation type="journal article" date="2021" name="BMC Genomics">
        <title>Datura genome reveals duplications of psychoactive alkaloid biosynthetic genes and high mutation rate following tissue culture.</title>
        <authorList>
            <person name="Rajewski A."/>
            <person name="Carter-House D."/>
            <person name="Stajich J."/>
            <person name="Litt A."/>
        </authorList>
    </citation>
    <scope>NUCLEOTIDE SEQUENCE [LARGE SCALE GENOMIC DNA]</scope>
    <source>
        <strain evidence="2">AR-01</strain>
    </source>
</reference>
<dbReference type="EMBL" id="JACEIK010001284">
    <property type="protein sequence ID" value="MCD7467937.1"/>
    <property type="molecule type" value="Genomic_DNA"/>
</dbReference>
<organism evidence="2 3">
    <name type="scientific">Datura stramonium</name>
    <name type="common">Jimsonweed</name>
    <name type="synonym">Common thornapple</name>
    <dbReference type="NCBI Taxonomy" id="4076"/>
    <lineage>
        <taxon>Eukaryota</taxon>
        <taxon>Viridiplantae</taxon>
        <taxon>Streptophyta</taxon>
        <taxon>Embryophyta</taxon>
        <taxon>Tracheophyta</taxon>
        <taxon>Spermatophyta</taxon>
        <taxon>Magnoliopsida</taxon>
        <taxon>eudicotyledons</taxon>
        <taxon>Gunneridae</taxon>
        <taxon>Pentapetalae</taxon>
        <taxon>asterids</taxon>
        <taxon>lamiids</taxon>
        <taxon>Solanales</taxon>
        <taxon>Solanaceae</taxon>
        <taxon>Solanoideae</taxon>
        <taxon>Datureae</taxon>
        <taxon>Datura</taxon>
    </lineage>
</organism>
<proteinExistence type="predicted"/>
<feature type="region of interest" description="Disordered" evidence="1">
    <location>
        <begin position="169"/>
        <end position="209"/>
    </location>
</feature>
<evidence type="ECO:0000256" key="1">
    <source>
        <dbReference type="SAM" id="MobiDB-lite"/>
    </source>
</evidence>
<keyword evidence="3" id="KW-1185">Reference proteome</keyword>
<protein>
    <submittedName>
        <fullName evidence="2">Uncharacterized protein</fullName>
    </submittedName>
</protein>
<accession>A0ABS8T954</accession>
<evidence type="ECO:0000313" key="3">
    <source>
        <dbReference type="Proteomes" id="UP000823775"/>
    </source>
</evidence>
<comment type="caution">
    <text evidence="2">The sequence shown here is derived from an EMBL/GenBank/DDBJ whole genome shotgun (WGS) entry which is preliminary data.</text>
</comment>
<evidence type="ECO:0000313" key="2">
    <source>
        <dbReference type="EMBL" id="MCD7467937.1"/>
    </source>
</evidence>
<name>A0ABS8T954_DATST</name>
<gene>
    <name evidence="2" type="ORF">HAX54_005643</name>
</gene>